<dbReference type="Gene3D" id="1.25.40.10">
    <property type="entry name" value="Tetratricopeptide repeat domain"/>
    <property type="match status" value="2"/>
</dbReference>
<dbReference type="KEGG" id="gba:J421_0830"/>
<dbReference type="STRING" id="861299.J421_0830"/>
<dbReference type="InterPro" id="IPR019734">
    <property type="entry name" value="TPR_rpt"/>
</dbReference>
<dbReference type="SUPFAM" id="SSF48452">
    <property type="entry name" value="TPR-like"/>
    <property type="match status" value="2"/>
</dbReference>
<evidence type="ECO:0008006" key="4">
    <source>
        <dbReference type="Google" id="ProtNLM"/>
    </source>
</evidence>
<dbReference type="EMBL" id="CP007128">
    <property type="protein sequence ID" value="AHG88367.1"/>
    <property type="molecule type" value="Genomic_DNA"/>
</dbReference>
<proteinExistence type="predicted"/>
<evidence type="ECO:0000313" key="2">
    <source>
        <dbReference type="EMBL" id="AHG88367.1"/>
    </source>
</evidence>
<dbReference type="Proteomes" id="UP000019151">
    <property type="component" value="Chromosome"/>
</dbReference>
<dbReference type="Pfam" id="PF13374">
    <property type="entry name" value="TPR_10"/>
    <property type="match status" value="1"/>
</dbReference>
<protein>
    <recommendedName>
        <fullName evidence="4">Tetratricopeptide repeat-containing protein</fullName>
    </recommendedName>
</protein>
<keyword evidence="3" id="KW-1185">Reference proteome</keyword>
<dbReference type="PROSITE" id="PS50005">
    <property type="entry name" value="TPR"/>
    <property type="match status" value="1"/>
</dbReference>
<dbReference type="HOGENOM" id="CLU_844012_0_0_0"/>
<feature type="repeat" description="TPR" evidence="1">
    <location>
        <begin position="81"/>
        <end position="114"/>
    </location>
</feature>
<sequence length="329" mass="34877">MLSIPHAALRDRATALARSAAWGELVSLLDAHANDGAGEVPELVALRAESLLRTGQPREARACLAARMDGAALHRERPTLRRATNLLGAAHFALGELEAARRAFEQALEMGREDEDDLLVARATNNLGAIANIRGQREQALALYQLAIPVYQRLGSPLGLAQAFHNMAITFRDLGQLARADECERRAIEFARQGGSEHLVALARLGRADVSLRGGDAALAEAGARHAAQSFAALGDAINRADALRLVGAACLARGDHVAAAQALDTALSLARARGSALHEAEALRTRAELRRAQGDEPAARADAEAAVAVFQQLGASEDAERLRTWMGG</sequence>
<dbReference type="Pfam" id="PF13424">
    <property type="entry name" value="TPR_12"/>
    <property type="match status" value="1"/>
</dbReference>
<keyword evidence="1" id="KW-0802">TPR repeat</keyword>
<accession>W0RD45</accession>
<dbReference type="PANTHER" id="PTHR10098:SF108">
    <property type="entry name" value="TETRATRICOPEPTIDE REPEAT PROTEIN 28"/>
    <property type="match status" value="1"/>
</dbReference>
<evidence type="ECO:0000313" key="3">
    <source>
        <dbReference type="Proteomes" id="UP000019151"/>
    </source>
</evidence>
<name>W0RD45_9BACT</name>
<gene>
    <name evidence="2" type="ORF">J421_0830</name>
</gene>
<dbReference type="AlphaFoldDB" id="W0RD45"/>
<dbReference type="RefSeq" id="WP_025409907.1">
    <property type="nucleotide sequence ID" value="NZ_CP007128.1"/>
</dbReference>
<dbReference type="eggNOG" id="COG0457">
    <property type="taxonomic scope" value="Bacteria"/>
</dbReference>
<reference evidence="2 3" key="1">
    <citation type="journal article" date="2014" name="Genome Announc.">
        <title>Genome Sequence and Methylome of Soil Bacterium Gemmatirosa kalamazoonensis KBS708T, a Member of the Rarely Cultivated Gemmatimonadetes Phylum.</title>
        <authorList>
            <person name="Debruyn J.M."/>
            <person name="Radosevich M."/>
            <person name="Wommack K.E."/>
            <person name="Polson S.W."/>
            <person name="Hauser L.J."/>
            <person name="Fawaz M.N."/>
            <person name="Korlach J."/>
            <person name="Tsai Y.C."/>
        </authorList>
    </citation>
    <scope>NUCLEOTIDE SEQUENCE [LARGE SCALE GENOMIC DNA]</scope>
    <source>
        <strain evidence="2 3">KBS708</strain>
    </source>
</reference>
<dbReference type="PANTHER" id="PTHR10098">
    <property type="entry name" value="RAPSYN-RELATED"/>
    <property type="match status" value="1"/>
</dbReference>
<organism evidence="2 3">
    <name type="scientific">Gemmatirosa kalamazoonensis</name>
    <dbReference type="NCBI Taxonomy" id="861299"/>
    <lineage>
        <taxon>Bacteria</taxon>
        <taxon>Pseudomonadati</taxon>
        <taxon>Gemmatimonadota</taxon>
        <taxon>Gemmatimonadia</taxon>
        <taxon>Gemmatimonadales</taxon>
        <taxon>Gemmatimonadaceae</taxon>
        <taxon>Gemmatirosa</taxon>
    </lineage>
</organism>
<evidence type="ECO:0000256" key="1">
    <source>
        <dbReference type="PROSITE-ProRule" id="PRU00339"/>
    </source>
</evidence>
<dbReference type="InParanoid" id="W0RD45"/>
<dbReference type="InterPro" id="IPR011990">
    <property type="entry name" value="TPR-like_helical_dom_sf"/>
</dbReference>
<dbReference type="SMART" id="SM00028">
    <property type="entry name" value="TPR"/>
    <property type="match status" value="5"/>
</dbReference>